<dbReference type="SUPFAM" id="SSF52402">
    <property type="entry name" value="Adenine nucleotide alpha hydrolases-like"/>
    <property type="match status" value="1"/>
</dbReference>
<evidence type="ECO:0000256" key="7">
    <source>
        <dbReference type="PIRSR" id="PIRSR001589-2"/>
    </source>
</evidence>
<dbReference type="InterPro" id="IPR006426">
    <property type="entry name" value="Asn_synth_AEB"/>
</dbReference>
<protein>
    <recommendedName>
        <fullName evidence="5">Putative asparagine synthetase [glutamine-hydrolyzing]</fullName>
        <ecNumber evidence="5">6.3.5.4</ecNumber>
    </recommendedName>
</protein>
<dbReference type="GO" id="GO:0005829">
    <property type="term" value="C:cytosol"/>
    <property type="evidence" value="ECO:0007669"/>
    <property type="project" value="TreeGrafter"/>
</dbReference>
<dbReference type="GO" id="GO:0006529">
    <property type="term" value="P:asparagine biosynthetic process"/>
    <property type="evidence" value="ECO:0007669"/>
    <property type="project" value="UniProtKB-KW"/>
</dbReference>
<evidence type="ECO:0000313" key="11">
    <source>
        <dbReference type="Proteomes" id="UP000237153"/>
    </source>
</evidence>
<dbReference type="EC" id="6.3.5.4" evidence="5"/>
<comment type="similarity">
    <text evidence="1">Belongs to the asparagine synthetase family.</text>
</comment>
<dbReference type="PANTHER" id="PTHR43284:SF1">
    <property type="entry name" value="ASPARAGINE SYNTHETASE"/>
    <property type="match status" value="1"/>
</dbReference>
<dbReference type="Proteomes" id="UP000886076">
    <property type="component" value="Unassembled WGS sequence"/>
</dbReference>
<dbReference type="CDD" id="cd01991">
    <property type="entry name" value="Asn_synthase_B_C"/>
    <property type="match status" value="1"/>
</dbReference>
<dbReference type="GO" id="GO:0004066">
    <property type="term" value="F:asparagine synthase (glutamine-hydrolyzing) activity"/>
    <property type="evidence" value="ECO:0007669"/>
    <property type="project" value="UniProtKB-EC"/>
</dbReference>
<dbReference type="Pfam" id="PF00733">
    <property type="entry name" value="Asn_synthase"/>
    <property type="match status" value="1"/>
</dbReference>
<sequence>MCGIIGIYSRDGIDVDIIKKMNDMIKHRGPDDEGYFILTENLQSIHAVGKDSPLFGKFDAIESIKGKAKVALANRRLSIIDVSEKGHQPLFFENFALVLNGEIYNYREIRRELEDKGYNFYGDSDTEVALKAIAEYGFDEALKKFIGMFAVLVYDKAKNTLYGARDRFGIKPLFYYNDKENFYFASEIKGFLPVVELKPNKERMAEYLLFERKISEKTFFDGIKQILPASYFILSKDGLKIEKYWNPRYESTLNAGNNEVEKYVKAWKEKFAESVSLHLRSDVPLGFEVSGGIDSTSLVSISKEMLEKSVVKERGFDLKNIKLFNVKIKENVKIDESSIAEKFAEYLGLKDNLIEISVSPQDFLSELEKIIYFEEEPPEGLSPILHWFLSKEASKHVKVLLNGQGGDELLGGYHAYIPLYIKEVLRKKGVISAIKETWKLRYYIFDKAKYALKVYIGKRESLGMSLLGKDLKMHNSRDSISILNEALYKDLTGGRLAEILRVEDRNSMAHSIEIRVPYINHILAEFTLSMPEDLKIRNGYTKWIHRKAMEGLVPKDILWSKKKLGFQAPEYEWLILLKKNFIEVLSNSELVKDGFLKADAVRGLIKNVEKEKIDRELSRFYWRVFLLEVWYRTFFKHKPQF</sequence>
<dbReference type="Gene3D" id="3.60.20.10">
    <property type="entry name" value="Glutamine Phosphoribosylpyrophosphate, subunit 1, domain 1"/>
    <property type="match status" value="1"/>
</dbReference>
<evidence type="ECO:0000256" key="2">
    <source>
        <dbReference type="ARBA" id="ARBA00022741"/>
    </source>
</evidence>
<name>A0A2J6N937_9CREN</name>
<dbReference type="InterPro" id="IPR029055">
    <property type="entry name" value="Ntn_hydrolases_N"/>
</dbReference>
<dbReference type="PIRSF" id="PIRSF001589">
    <property type="entry name" value="Asn_synthetase_glu-h"/>
    <property type="match status" value="1"/>
</dbReference>
<dbReference type="PANTHER" id="PTHR43284">
    <property type="entry name" value="ASPARAGINE SYNTHETASE (GLUTAMINE-HYDROLYZING)"/>
    <property type="match status" value="1"/>
</dbReference>
<organism evidence="10 11">
    <name type="scientific">Fervidicoccus fontis</name>
    <dbReference type="NCBI Taxonomy" id="683846"/>
    <lineage>
        <taxon>Archaea</taxon>
        <taxon>Thermoproteota</taxon>
        <taxon>Thermoprotei</taxon>
        <taxon>Fervidicoccales</taxon>
        <taxon>Fervidicoccaceae</taxon>
        <taxon>Fervidicoccus</taxon>
    </lineage>
</organism>
<dbReference type="Gene3D" id="3.40.50.620">
    <property type="entry name" value="HUPs"/>
    <property type="match status" value="1"/>
</dbReference>
<feature type="active site" description="For GATase activity" evidence="6">
    <location>
        <position position="2"/>
    </location>
</feature>
<evidence type="ECO:0000256" key="4">
    <source>
        <dbReference type="ARBA" id="ARBA00022962"/>
    </source>
</evidence>
<accession>A0A2J6N937</accession>
<keyword evidence="6" id="KW-0028">Amino-acid biosynthesis</keyword>
<reference evidence="10 11" key="1">
    <citation type="submission" date="2018-01" db="EMBL/GenBank/DDBJ databases">
        <title>Metagenomic assembled genomes from two thermal pools in the Uzon Caldera, Kamchatka, Russia.</title>
        <authorList>
            <person name="Wilkins L."/>
            <person name="Ettinger C."/>
        </authorList>
    </citation>
    <scope>NUCLEOTIDE SEQUENCE [LARGE SCALE GENOMIC DNA]</scope>
    <source>
        <strain evidence="10">ZAV-06</strain>
    </source>
</reference>
<keyword evidence="9" id="KW-0436">Ligase</keyword>
<evidence type="ECO:0000256" key="3">
    <source>
        <dbReference type="ARBA" id="ARBA00022840"/>
    </source>
</evidence>
<comment type="catalytic activity">
    <reaction evidence="5">
        <text>L-aspartate + L-glutamine + ATP + H2O = L-asparagine + L-glutamate + AMP + diphosphate + H(+)</text>
        <dbReference type="Rhea" id="RHEA:12228"/>
        <dbReference type="ChEBI" id="CHEBI:15377"/>
        <dbReference type="ChEBI" id="CHEBI:15378"/>
        <dbReference type="ChEBI" id="CHEBI:29985"/>
        <dbReference type="ChEBI" id="CHEBI:29991"/>
        <dbReference type="ChEBI" id="CHEBI:30616"/>
        <dbReference type="ChEBI" id="CHEBI:33019"/>
        <dbReference type="ChEBI" id="CHEBI:58048"/>
        <dbReference type="ChEBI" id="CHEBI:58359"/>
        <dbReference type="ChEBI" id="CHEBI:456215"/>
        <dbReference type="EC" id="6.3.5.4"/>
    </reaction>
</comment>
<dbReference type="InterPro" id="IPR017932">
    <property type="entry name" value="GATase_2_dom"/>
</dbReference>
<dbReference type="AlphaFoldDB" id="A0A2J6N937"/>
<comment type="caution">
    <text evidence="10">The sequence shown here is derived from an EMBL/GenBank/DDBJ whole genome shotgun (WGS) entry which is preliminary data.</text>
</comment>
<evidence type="ECO:0000313" key="10">
    <source>
        <dbReference type="EMBL" id="PMB75994.1"/>
    </source>
</evidence>
<dbReference type="InterPro" id="IPR051786">
    <property type="entry name" value="ASN_synthetase/amidase"/>
</dbReference>
<proteinExistence type="inferred from homology"/>
<dbReference type="SUPFAM" id="SSF56235">
    <property type="entry name" value="N-terminal nucleophile aminohydrolases (Ntn hydrolases)"/>
    <property type="match status" value="1"/>
</dbReference>
<dbReference type="EMBL" id="PNIM01000003">
    <property type="protein sequence ID" value="PMB75994.1"/>
    <property type="molecule type" value="Genomic_DNA"/>
</dbReference>
<keyword evidence="6" id="KW-0061">Asparagine biosynthesis</keyword>
<feature type="binding site" evidence="7">
    <location>
        <position position="326"/>
    </location>
    <ligand>
        <name>ATP</name>
        <dbReference type="ChEBI" id="CHEBI:30616"/>
    </ligand>
</feature>
<evidence type="ECO:0000313" key="9">
    <source>
        <dbReference type="EMBL" id="HEW63492.1"/>
    </source>
</evidence>
<dbReference type="PROSITE" id="PS51278">
    <property type="entry name" value="GATASE_TYPE_2"/>
    <property type="match status" value="1"/>
</dbReference>
<feature type="binding site" evidence="7">
    <location>
        <position position="125"/>
    </location>
    <ligand>
        <name>L-glutamine</name>
        <dbReference type="ChEBI" id="CHEBI:58359"/>
    </ligand>
</feature>
<dbReference type="CDD" id="cd00712">
    <property type="entry name" value="AsnB"/>
    <property type="match status" value="1"/>
</dbReference>
<dbReference type="GO" id="GO:0005524">
    <property type="term" value="F:ATP binding"/>
    <property type="evidence" value="ECO:0007669"/>
    <property type="project" value="UniProtKB-KW"/>
</dbReference>
<dbReference type="NCBIfam" id="TIGR01536">
    <property type="entry name" value="asn_synth_AEB"/>
    <property type="match status" value="1"/>
</dbReference>
<evidence type="ECO:0000256" key="6">
    <source>
        <dbReference type="PIRSR" id="PIRSR001589-1"/>
    </source>
</evidence>
<evidence type="ECO:0000259" key="8">
    <source>
        <dbReference type="PROSITE" id="PS51278"/>
    </source>
</evidence>
<dbReference type="InterPro" id="IPR033738">
    <property type="entry name" value="AsnB_N"/>
</dbReference>
<dbReference type="InterPro" id="IPR014729">
    <property type="entry name" value="Rossmann-like_a/b/a_fold"/>
</dbReference>
<evidence type="ECO:0000256" key="1">
    <source>
        <dbReference type="ARBA" id="ARBA00005752"/>
    </source>
</evidence>
<dbReference type="RefSeq" id="WP_272984763.1">
    <property type="nucleotide sequence ID" value="NZ_DSFH01000006.1"/>
</dbReference>
<evidence type="ECO:0000256" key="5">
    <source>
        <dbReference type="PIRNR" id="PIRNR001589"/>
    </source>
</evidence>
<reference evidence="9" key="2">
    <citation type="journal article" date="2020" name="mSystems">
        <title>Genome- and Community-Level Interaction Insights into Carbon Utilization and Element Cycling Functions of Hydrothermarchaeota in Hydrothermal Sediment.</title>
        <authorList>
            <person name="Zhou Z."/>
            <person name="Liu Y."/>
            <person name="Xu W."/>
            <person name="Pan J."/>
            <person name="Luo Z.H."/>
            <person name="Li M."/>
        </authorList>
    </citation>
    <scope>NUCLEOTIDE SEQUENCE [LARGE SCALE GENOMIC DNA]</scope>
    <source>
        <strain evidence="9">SpSt-1261</strain>
    </source>
</reference>
<keyword evidence="2 5" id="KW-0547">Nucleotide-binding</keyword>
<dbReference type="EMBL" id="DSFH01000006">
    <property type="protein sequence ID" value="HEW63492.1"/>
    <property type="molecule type" value="Genomic_DNA"/>
</dbReference>
<dbReference type="Proteomes" id="UP000237153">
    <property type="component" value="Unassembled WGS sequence"/>
</dbReference>
<feature type="domain" description="Glutamine amidotransferase type-2" evidence="8">
    <location>
        <begin position="2"/>
        <end position="237"/>
    </location>
</feature>
<dbReference type="InterPro" id="IPR001962">
    <property type="entry name" value="Asn_synthase"/>
</dbReference>
<keyword evidence="3 5" id="KW-0067">ATP-binding</keyword>
<keyword evidence="4 6" id="KW-0315">Glutamine amidotransferase</keyword>
<dbReference type="Pfam" id="PF13537">
    <property type="entry name" value="GATase_7"/>
    <property type="match status" value="1"/>
</dbReference>
<gene>
    <name evidence="10" type="primary">asnB</name>
    <name evidence="10" type="ORF">C0188_00965</name>
    <name evidence="9" type="ORF">ENO39_00305</name>
</gene>